<evidence type="ECO:0000256" key="1">
    <source>
        <dbReference type="ARBA" id="ARBA00010271"/>
    </source>
</evidence>
<dbReference type="HOGENOM" id="CLU_720460_0_0_1"/>
<dbReference type="PaxDb" id="2903-EOD39565"/>
<dbReference type="EnsemblProtists" id="EOD39565">
    <property type="protein sequence ID" value="EOD39565"/>
    <property type="gene ID" value="EMIHUDRAFT_200075"/>
</dbReference>
<dbReference type="AlphaFoldDB" id="A0A0D3KUY0"/>
<accession>A0A0D3KUY0</accession>
<dbReference type="STRING" id="2903.R1FKL9"/>
<sequence>MAAFYIYPDAAMDQSTTVLECRPLWSFDDQSAEVAMLALLRQHPARVTDPEAATLFVVPLMPYVSSGAGECMGESHQRRMSRAASALRKSPFLSRRGGHDHLLITNTFRVKTFAPWLKPLLGNATIAWFEQPRLATGERRPGVLYSLAFWRCTVVIPYLANPFCAQQRAAAPEEAHPSSGGAVEAGASLSAQRARRHVRAPGSVFFQGSFSAASYLRGRFASLQDLPGAHVQDVPRGCSESQNASLRPECAASRLRGSPLHTARGMLSHEFCLVPRGDTPSSGRLYAALACRCVPLLIANRFAEHFAFPTRGRYDEWVVSVPEGEFMRSPRASIEGAIHQARPQLTRIRSAMEAAGVELLYDAAGSRAADNMLRDWSASCATGG</sequence>
<dbReference type="GeneID" id="17284836"/>
<name>A0A0D3KUY0_EMIH1</name>
<evidence type="ECO:0000313" key="4">
    <source>
        <dbReference type="Proteomes" id="UP000013827"/>
    </source>
</evidence>
<comment type="similarity">
    <text evidence="1">Belongs to the glycosyltransferase 47 family.</text>
</comment>
<dbReference type="Pfam" id="PF03016">
    <property type="entry name" value="Exostosin_GT47"/>
    <property type="match status" value="1"/>
</dbReference>
<feature type="domain" description="Exostosin GT47" evidence="2">
    <location>
        <begin position="29"/>
        <end position="328"/>
    </location>
</feature>
<dbReference type="Proteomes" id="UP000013827">
    <property type="component" value="Unassembled WGS sequence"/>
</dbReference>
<keyword evidence="4" id="KW-1185">Reference proteome</keyword>
<dbReference type="KEGG" id="ehx:EMIHUDRAFT_200075"/>
<organism evidence="3 4">
    <name type="scientific">Emiliania huxleyi (strain CCMP1516)</name>
    <dbReference type="NCBI Taxonomy" id="280463"/>
    <lineage>
        <taxon>Eukaryota</taxon>
        <taxon>Haptista</taxon>
        <taxon>Haptophyta</taxon>
        <taxon>Prymnesiophyceae</taxon>
        <taxon>Isochrysidales</taxon>
        <taxon>Noelaerhabdaceae</taxon>
        <taxon>Emiliania</taxon>
    </lineage>
</organism>
<dbReference type="RefSeq" id="XP_005791994.1">
    <property type="nucleotide sequence ID" value="XM_005791937.1"/>
</dbReference>
<proteinExistence type="inferred from homology"/>
<dbReference type="OMA" id="RIHATHY"/>
<dbReference type="GO" id="GO:0016757">
    <property type="term" value="F:glycosyltransferase activity"/>
    <property type="evidence" value="ECO:0007669"/>
    <property type="project" value="InterPro"/>
</dbReference>
<protein>
    <recommendedName>
        <fullName evidence="2">Exostosin GT47 domain-containing protein</fullName>
    </recommendedName>
</protein>
<dbReference type="InterPro" id="IPR004263">
    <property type="entry name" value="Exostosin"/>
</dbReference>
<evidence type="ECO:0000259" key="2">
    <source>
        <dbReference type="Pfam" id="PF03016"/>
    </source>
</evidence>
<evidence type="ECO:0000313" key="3">
    <source>
        <dbReference type="EnsemblProtists" id="EOD39565"/>
    </source>
</evidence>
<dbReference type="InterPro" id="IPR040911">
    <property type="entry name" value="Exostosin_GT47"/>
</dbReference>
<dbReference type="eggNOG" id="ENOG502T18Y">
    <property type="taxonomic scope" value="Eukaryota"/>
</dbReference>
<dbReference type="PANTHER" id="PTHR11062">
    <property type="entry name" value="EXOSTOSIN HEPARAN SULFATE GLYCOSYLTRANSFERASE -RELATED"/>
    <property type="match status" value="1"/>
</dbReference>
<reference evidence="3" key="2">
    <citation type="submission" date="2024-10" db="UniProtKB">
        <authorList>
            <consortium name="EnsemblProtists"/>
        </authorList>
    </citation>
    <scope>IDENTIFICATION</scope>
</reference>
<reference evidence="4" key="1">
    <citation type="journal article" date="2013" name="Nature">
        <title>Pan genome of the phytoplankton Emiliania underpins its global distribution.</title>
        <authorList>
            <person name="Read B.A."/>
            <person name="Kegel J."/>
            <person name="Klute M.J."/>
            <person name="Kuo A."/>
            <person name="Lefebvre S.C."/>
            <person name="Maumus F."/>
            <person name="Mayer C."/>
            <person name="Miller J."/>
            <person name="Monier A."/>
            <person name="Salamov A."/>
            <person name="Young J."/>
            <person name="Aguilar M."/>
            <person name="Claverie J.M."/>
            <person name="Frickenhaus S."/>
            <person name="Gonzalez K."/>
            <person name="Herman E.K."/>
            <person name="Lin Y.C."/>
            <person name="Napier J."/>
            <person name="Ogata H."/>
            <person name="Sarno A.F."/>
            <person name="Shmutz J."/>
            <person name="Schroeder D."/>
            <person name="de Vargas C."/>
            <person name="Verret F."/>
            <person name="von Dassow P."/>
            <person name="Valentin K."/>
            <person name="Van de Peer Y."/>
            <person name="Wheeler G."/>
            <person name="Dacks J.B."/>
            <person name="Delwiche C.F."/>
            <person name="Dyhrman S.T."/>
            <person name="Glockner G."/>
            <person name="John U."/>
            <person name="Richards T."/>
            <person name="Worden A.Z."/>
            <person name="Zhang X."/>
            <person name="Grigoriev I.V."/>
            <person name="Allen A.E."/>
            <person name="Bidle K."/>
            <person name="Borodovsky M."/>
            <person name="Bowler C."/>
            <person name="Brownlee C."/>
            <person name="Cock J.M."/>
            <person name="Elias M."/>
            <person name="Gladyshev V.N."/>
            <person name="Groth M."/>
            <person name="Guda C."/>
            <person name="Hadaegh A."/>
            <person name="Iglesias-Rodriguez M.D."/>
            <person name="Jenkins J."/>
            <person name="Jones B.M."/>
            <person name="Lawson T."/>
            <person name="Leese F."/>
            <person name="Lindquist E."/>
            <person name="Lobanov A."/>
            <person name="Lomsadze A."/>
            <person name="Malik S.B."/>
            <person name="Marsh M.E."/>
            <person name="Mackinder L."/>
            <person name="Mock T."/>
            <person name="Mueller-Roeber B."/>
            <person name="Pagarete A."/>
            <person name="Parker M."/>
            <person name="Probert I."/>
            <person name="Quesneville H."/>
            <person name="Raines C."/>
            <person name="Rensing S.A."/>
            <person name="Riano-Pachon D.M."/>
            <person name="Richier S."/>
            <person name="Rokitta S."/>
            <person name="Shiraiwa Y."/>
            <person name="Soanes D.M."/>
            <person name="van der Giezen M."/>
            <person name="Wahlund T.M."/>
            <person name="Williams B."/>
            <person name="Wilson W."/>
            <person name="Wolfe G."/>
            <person name="Wurch L.L."/>
        </authorList>
    </citation>
    <scope>NUCLEOTIDE SEQUENCE</scope>
</reference>